<dbReference type="SUPFAM" id="SSF52833">
    <property type="entry name" value="Thioredoxin-like"/>
    <property type="match status" value="1"/>
</dbReference>
<dbReference type="Proteomes" id="UP000009328">
    <property type="component" value="Unassembled WGS sequence"/>
</dbReference>
<dbReference type="PANTHER" id="PTHR44051:SF8">
    <property type="entry name" value="GLUTATHIONE S-TRANSFERASE GSTA"/>
    <property type="match status" value="1"/>
</dbReference>
<dbReference type="SUPFAM" id="SSF47616">
    <property type="entry name" value="GST C-terminal domain-like"/>
    <property type="match status" value="1"/>
</dbReference>
<dbReference type="InterPro" id="IPR010987">
    <property type="entry name" value="Glutathione-S-Trfase_C-like"/>
</dbReference>
<dbReference type="PROSITE" id="PS50405">
    <property type="entry name" value="GST_CTER"/>
    <property type="match status" value="1"/>
</dbReference>
<dbReference type="InterPro" id="IPR040079">
    <property type="entry name" value="Glutathione_S-Trfase"/>
</dbReference>
<evidence type="ECO:0000259" key="4">
    <source>
        <dbReference type="PROSITE" id="PS50405"/>
    </source>
</evidence>
<protein>
    <recommendedName>
        <fullName evidence="7">Glutathione S-transferase</fullName>
    </recommendedName>
</protein>
<dbReference type="eggNOG" id="KOG0867">
    <property type="taxonomic scope" value="Eukaryota"/>
</dbReference>
<comment type="caution">
    <text evidence="5">The sequence shown here is derived from an EMBL/GenBank/DDBJ whole genome shotgun (WGS) entry which is preliminary data.</text>
</comment>
<dbReference type="Pfam" id="PF00043">
    <property type="entry name" value="GST_C"/>
    <property type="match status" value="1"/>
</dbReference>
<feature type="compositionally biased region" description="Polar residues" evidence="2">
    <location>
        <begin position="44"/>
        <end position="62"/>
    </location>
</feature>
<dbReference type="SFLD" id="SFLDG00358">
    <property type="entry name" value="Main_(cytGST)"/>
    <property type="match status" value="1"/>
</dbReference>
<dbReference type="STRING" id="1206466.K0KFU2"/>
<comment type="similarity">
    <text evidence="1">Belongs to the GST superfamily.</text>
</comment>
<evidence type="ECO:0000256" key="1">
    <source>
        <dbReference type="ARBA" id="ARBA00007409"/>
    </source>
</evidence>
<accession>K0KFU2</accession>
<evidence type="ECO:0000256" key="2">
    <source>
        <dbReference type="SAM" id="MobiDB-lite"/>
    </source>
</evidence>
<dbReference type="InterPro" id="IPR004045">
    <property type="entry name" value="Glutathione_S-Trfase_N"/>
</dbReference>
<dbReference type="InterPro" id="IPR004046">
    <property type="entry name" value="GST_C"/>
</dbReference>
<sequence>MSSTNMDISGLSERFKKTLIDYNSRRPIISTPMEKFPTQFQYPSSFESSLSSDQKLNSNESAVTDEENNEVETNDNETDKDHSEIDFQEDSSLFGVFPLEIWFKILKLNQNMGVLMTLNMSFYRALAPEIYNNKFENLDLLLVIKNTKCMKSIDDTSITSNYEYIDVVPSEVENPNNIKLKNTKIKVITSHKKIITLFKYILTNEYESILKKSIKKISLDVSVLDSDYNGILNSKMICKTLNYLKNNCDRTEVYNIGLPKLEISDVIPTKLLRDLKSKEIVFLSNILEKFASNKEQFILQKNLDCSKNLSYMNNNLLIDMFTNYTEAQRFIACLQFIPRSFRKIKITNRKCESKSQVEYLISQIIMIMSSDRFTSSINTSLSLMGLQYIKTTMAVVNKPDLNDPNHPTNLTPPYLKLYSSKVPNGQKISIYLSLLKQDYIFSNVNIQNLEQKQDWYLKMDPNGKLPTFSDVDSQGKQTIIFESAAILLYLGEHYDLERKYYYDLKHELYWDQIKWLIFQVAGHGPYQGQSEIFKNVLKNKDEFATNRFINDTKRIYKVFEDRLNENNGWLVGNSLNITDIAAYPWLRRYGNIGINIDEFPNVKAWIEKIDKIPEVEKGMNAGP</sequence>
<dbReference type="Pfam" id="PF13409">
    <property type="entry name" value="GST_N_2"/>
    <property type="match status" value="1"/>
</dbReference>
<gene>
    <name evidence="5" type="ORF">BN7_3587</name>
</gene>
<evidence type="ECO:0000313" key="5">
    <source>
        <dbReference type="EMBL" id="CCH44030.1"/>
    </source>
</evidence>
<evidence type="ECO:0008006" key="7">
    <source>
        <dbReference type="Google" id="ProtNLM"/>
    </source>
</evidence>
<dbReference type="HOGENOM" id="CLU_438884_0_0_1"/>
<reference evidence="5 6" key="1">
    <citation type="journal article" date="2012" name="Eukaryot. Cell">
        <title>Draft genome sequence of Wickerhamomyces ciferrii NRRL Y-1031 F-60-10.</title>
        <authorList>
            <person name="Schneider J."/>
            <person name="Andrea H."/>
            <person name="Blom J."/>
            <person name="Jaenicke S."/>
            <person name="Ruckert C."/>
            <person name="Schorsch C."/>
            <person name="Szczepanowski R."/>
            <person name="Farwick M."/>
            <person name="Goesmann A."/>
            <person name="Puhler A."/>
            <person name="Schaffer S."/>
            <person name="Tauch A."/>
            <person name="Kohler T."/>
            <person name="Brinkrolf K."/>
        </authorList>
    </citation>
    <scope>NUCLEOTIDE SEQUENCE [LARGE SCALE GENOMIC DNA]</scope>
    <source>
        <strain evidence="6">ATCC 14091 / BCRC 22168 / CBS 111 / JCM 3599 / NBRC 0793 / NRRL Y-1031 F-60-10</strain>
    </source>
</reference>
<feature type="compositionally biased region" description="Acidic residues" evidence="2">
    <location>
        <begin position="63"/>
        <end position="76"/>
    </location>
</feature>
<dbReference type="PROSITE" id="PS50404">
    <property type="entry name" value="GST_NTER"/>
    <property type="match status" value="1"/>
</dbReference>
<dbReference type="Gene3D" id="1.20.1050.10">
    <property type="match status" value="1"/>
</dbReference>
<dbReference type="PANTHER" id="PTHR44051">
    <property type="entry name" value="GLUTATHIONE S-TRANSFERASE-RELATED"/>
    <property type="match status" value="1"/>
</dbReference>
<feature type="domain" description="GST N-terminal" evidence="3">
    <location>
        <begin position="412"/>
        <end position="498"/>
    </location>
</feature>
<evidence type="ECO:0000313" key="6">
    <source>
        <dbReference type="Proteomes" id="UP000009328"/>
    </source>
</evidence>
<feature type="region of interest" description="Disordered" evidence="2">
    <location>
        <begin position="44"/>
        <end position="82"/>
    </location>
</feature>
<feature type="domain" description="GST C-terminal" evidence="4">
    <location>
        <begin position="470"/>
        <end position="623"/>
    </location>
</feature>
<name>K0KFU2_WICCF</name>
<keyword evidence="6" id="KW-1185">Reference proteome</keyword>
<dbReference type="SFLD" id="SFLDS00019">
    <property type="entry name" value="Glutathione_Transferase_(cytos"/>
    <property type="match status" value="1"/>
</dbReference>
<dbReference type="InterPro" id="IPR036249">
    <property type="entry name" value="Thioredoxin-like_sf"/>
</dbReference>
<proteinExistence type="inferred from homology"/>
<dbReference type="InterPro" id="IPR036282">
    <property type="entry name" value="Glutathione-S-Trfase_C_sf"/>
</dbReference>
<evidence type="ECO:0000259" key="3">
    <source>
        <dbReference type="PROSITE" id="PS50404"/>
    </source>
</evidence>
<dbReference type="EMBL" id="CAIF01000101">
    <property type="protein sequence ID" value="CCH44030.1"/>
    <property type="molecule type" value="Genomic_DNA"/>
</dbReference>
<organism evidence="5 6">
    <name type="scientific">Wickerhamomyces ciferrii (strain ATCC 14091 / BCRC 22168 / CBS 111 / JCM 3599 / NBRC 0793 / NRRL Y-1031 F-60-10)</name>
    <name type="common">Yeast</name>
    <name type="synonym">Pichia ciferrii</name>
    <dbReference type="NCBI Taxonomy" id="1206466"/>
    <lineage>
        <taxon>Eukaryota</taxon>
        <taxon>Fungi</taxon>
        <taxon>Dikarya</taxon>
        <taxon>Ascomycota</taxon>
        <taxon>Saccharomycotina</taxon>
        <taxon>Saccharomycetes</taxon>
        <taxon>Phaffomycetales</taxon>
        <taxon>Wickerhamomycetaceae</taxon>
        <taxon>Wickerhamomyces</taxon>
    </lineage>
</organism>
<dbReference type="InParanoid" id="K0KFU2"/>
<dbReference type="AlphaFoldDB" id="K0KFU2"/>
<dbReference type="Gene3D" id="3.40.30.10">
    <property type="entry name" value="Glutaredoxin"/>
    <property type="match status" value="1"/>
</dbReference>